<dbReference type="EC" id="1.2.1.84" evidence="4"/>
<dbReference type="CDD" id="cd09071">
    <property type="entry name" value="FAR_C"/>
    <property type="match status" value="1"/>
</dbReference>
<dbReference type="Gene3D" id="3.40.50.720">
    <property type="entry name" value="NAD(P)-binding Rossmann-like Domain"/>
    <property type="match status" value="1"/>
</dbReference>
<evidence type="ECO:0000259" key="5">
    <source>
        <dbReference type="Pfam" id="PF03015"/>
    </source>
</evidence>
<evidence type="ECO:0000256" key="4">
    <source>
        <dbReference type="RuleBase" id="RU363097"/>
    </source>
</evidence>
<evidence type="ECO:0000313" key="8">
    <source>
        <dbReference type="Proteomes" id="UP001461498"/>
    </source>
</evidence>
<dbReference type="InterPro" id="IPR036291">
    <property type="entry name" value="NAD(P)-bd_dom_sf"/>
</dbReference>
<dbReference type="Pfam" id="PF07993">
    <property type="entry name" value="NAD_binding_4"/>
    <property type="match status" value="1"/>
</dbReference>
<comment type="caution">
    <text evidence="7">The sequence shown here is derived from an EMBL/GenBank/DDBJ whole genome shotgun (WGS) entry which is preliminary data.</text>
</comment>
<keyword evidence="8" id="KW-1185">Reference proteome</keyword>
<keyword evidence="2 4" id="KW-0444">Lipid biosynthesis</keyword>
<dbReference type="SUPFAM" id="SSF51735">
    <property type="entry name" value="NAD(P)-binding Rossmann-fold domains"/>
    <property type="match status" value="1"/>
</dbReference>
<gene>
    <name evidence="7" type="ORF">O3M35_012134</name>
</gene>
<name>A0AAW1CSJ8_9HEMI</name>
<comment type="function">
    <text evidence="4">Catalyzes the reduction of fatty acyl-CoA to fatty alcohols.</text>
</comment>
<feature type="domain" description="Thioester reductase (TE)" evidence="6">
    <location>
        <begin position="6"/>
        <end position="146"/>
    </location>
</feature>
<dbReference type="PANTHER" id="PTHR11011:SF12">
    <property type="entry name" value="FATTY ACYL-COA REDUCTASE"/>
    <property type="match status" value="1"/>
</dbReference>
<comment type="similarity">
    <text evidence="1 4">Belongs to the fatty acyl-CoA reductase family.</text>
</comment>
<keyword evidence="4" id="KW-0472">Membrane</keyword>
<feature type="transmembrane region" description="Helical" evidence="4">
    <location>
        <begin position="210"/>
        <end position="233"/>
    </location>
</feature>
<proteinExistence type="inferred from homology"/>
<dbReference type="InterPro" id="IPR033640">
    <property type="entry name" value="FAR_C"/>
</dbReference>
<reference evidence="7 8" key="1">
    <citation type="submission" date="2022-12" db="EMBL/GenBank/DDBJ databases">
        <title>Chromosome-level genome assembly of true bugs.</title>
        <authorList>
            <person name="Ma L."/>
            <person name="Li H."/>
        </authorList>
    </citation>
    <scope>NUCLEOTIDE SEQUENCE [LARGE SCALE GENOMIC DNA]</scope>
    <source>
        <strain evidence="7">Lab_2022b</strain>
    </source>
</reference>
<evidence type="ECO:0000313" key="7">
    <source>
        <dbReference type="EMBL" id="KAK9501401.1"/>
    </source>
</evidence>
<dbReference type="AlphaFoldDB" id="A0AAW1CSJ8"/>
<dbReference type="InterPro" id="IPR013120">
    <property type="entry name" value="FAR_NAD-bd"/>
</dbReference>
<dbReference type="EMBL" id="JAPXFL010000009">
    <property type="protein sequence ID" value="KAK9501401.1"/>
    <property type="molecule type" value="Genomic_DNA"/>
</dbReference>
<comment type="catalytic activity">
    <reaction evidence="4">
        <text>a long-chain fatty acyl-CoA + 2 NADPH + 2 H(+) = a long-chain primary fatty alcohol + 2 NADP(+) + CoA</text>
        <dbReference type="Rhea" id="RHEA:52716"/>
        <dbReference type="ChEBI" id="CHEBI:15378"/>
        <dbReference type="ChEBI" id="CHEBI:57287"/>
        <dbReference type="ChEBI" id="CHEBI:57783"/>
        <dbReference type="ChEBI" id="CHEBI:58349"/>
        <dbReference type="ChEBI" id="CHEBI:77396"/>
        <dbReference type="ChEBI" id="CHEBI:83139"/>
        <dbReference type="EC" id="1.2.1.84"/>
    </reaction>
</comment>
<keyword evidence="4" id="KW-1133">Transmembrane helix</keyword>
<evidence type="ECO:0000256" key="2">
    <source>
        <dbReference type="ARBA" id="ARBA00022516"/>
    </source>
</evidence>
<dbReference type="Pfam" id="PF03015">
    <property type="entry name" value="Sterile"/>
    <property type="match status" value="1"/>
</dbReference>
<sequence>MRYFELQVFAHLSTAFCHCEEDILEEKLYSPPYNPHDILSVVNWMDDQMLEAVTPTLLDKHPNCYTFTKRLAEGLMHEYSSKIPIAVIRPSIVVPALKEPIPGWVDSLNGPIGVMVAAGKGVLRSMLCKPDNRAEVIPVDVAINCIIILTWARAQSKCRTKDVEVSNLSSGEILPVTWGEIVGIGREVIKEYPYDAGLWYPGGTMRTNPFTHAIVVFLCQILPAYFIDFIMLLTRNKRFMVRVQNRISLGMELLQYFTMRQWNFSTPKSKEIRSCLSDKESDIFYLPFDGIDIRRFLIDSIIGSRVFCLKEPLENLDRARKHLKW</sequence>
<dbReference type="PANTHER" id="PTHR11011">
    <property type="entry name" value="MALE STERILITY PROTEIN 2-RELATED"/>
    <property type="match status" value="1"/>
</dbReference>
<dbReference type="InterPro" id="IPR026055">
    <property type="entry name" value="FAR"/>
</dbReference>
<accession>A0AAW1CSJ8</accession>
<keyword evidence="3 4" id="KW-0443">Lipid metabolism</keyword>
<dbReference type="GO" id="GO:0005777">
    <property type="term" value="C:peroxisome"/>
    <property type="evidence" value="ECO:0007669"/>
    <property type="project" value="TreeGrafter"/>
</dbReference>
<evidence type="ECO:0000256" key="3">
    <source>
        <dbReference type="ARBA" id="ARBA00023098"/>
    </source>
</evidence>
<dbReference type="GO" id="GO:0080019">
    <property type="term" value="F:alcohol-forming very long-chain fatty acyl-CoA reductase activity"/>
    <property type="evidence" value="ECO:0007669"/>
    <property type="project" value="InterPro"/>
</dbReference>
<keyword evidence="4" id="KW-0560">Oxidoreductase</keyword>
<evidence type="ECO:0000256" key="1">
    <source>
        <dbReference type="ARBA" id="ARBA00005928"/>
    </source>
</evidence>
<evidence type="ECO:0000259" key="6">
    <source>
        <dbReference type="Pfam" id="PF07993"/>
    </source>
</evidence>
<keyword evidence="4" id="KW-0812">Transmembrane</keyword>
<dbReference type="GO" id="GO:0035336">
    <property type="term" value="P:long-chain fatty-acyl-CoA metabolic process"/>
    <property type="evidence" value="ECO:0007669"/>
    <property type="project" value="TreeGrafter"/>
</dbReference>
<organism evidence="7 8">
    <name type="scientific">Rhynocoris fuscipes</name>
    <dbReference type="NCBI Taxonomy" id="488301"/>
    <lineage>
        <taxon>Eukaryota</taxon>
        <taxon>Metazoa</taxon>
        <taxon>Ecdysozoa</taxon>
        <taxon>Arthropoda</taxon>
        <taxon>Hexapoda</taxon>
        <taxon>Insecta</taxon>
        <taxon>Pterygota</taxon>
        <taxon>Neoptera</taxon>
        <taxon>Paraneoptera</taxon>
        <taxon>Hemiptera</taxon>
        <taxon>Heteroptera</taxon>
        <taxon>Panheteroptera</taxon>
        <taxon>Cimicomorpha</taxon>
        <taxon>Reduviidae</taxon>
        <taxon>Harpactorinae</taxon>
        <taxon>Harpactorini</taxon>
        <taxon>Rhynocoris</taxon>
    </lineage>
</organism>
<keyword evidence="4" id="KW-0521">NADP</keyword>
<protein>
    <recommendedName>
        <fullName evidence="4">Fatty acyl-CoA reductase</fullName>
        <ecNumber evidence="4">1.2.1.84</ecNumber>
    </recommendedName>
</protein>
<dbReference type="GO" id="GO:0102965">
    <property type="term" value="F:alcohol-forming long-chain fatty acyl-CoA reductase activity"/>
    <property type="evidence" value="ECO:0007669"/>
    <property type="project" value="UniProtKB-EC"/>
</dbReference>
<dbReference type="Proteomes" id="UP001461498">
    <property type="component" value="Unassembled WGS sequence"/>
</dbReference>
<feature type="domain" description="Fatty acyl-CoA reductase C-terminal" evidence="5">
    <location>
        <begin position="220"/>
        <end position="311"/>
    </location>
</feature>